<dbReference type="InterPro" id="IPR050269">
    <property type="entry name" value="ComplexI_Subunit6"/>
</dbReference>
<dbReference type="GO" id="GO:0031966">
    <property type="term" value="C:mitochondrial membrane"/>
    <property type="evidence" value="ECO:0007669"/>
    <property type="project" value="UniProtKB-SubCell"/>
</dbReference>
<evidence type="ECO:0000256" key="16">
    <source>
        <dbReference type="SAM" id="Phobius"/>
    </source>
</evidence>
<evidence type="ECO:0000256" key="15">
    <source>
        <dbReference type="ARBA" id="ARBA00049551"/>
    </source>
</evidence>
<evidence type="ECO:0000313" key="17">
    <source>
        <dbReference type="EMBL" id="QBP33867.1"/>
    </source>
</evidence>
<sequence>MKFFMMISLWTSLMFLLSSHPVTMSILILIQALITSLITGFFFMNFWFSYIIFLVMIGGLLVLFMYMTNVASNEKFSMSKKMIFISMMMIIMYISMLITDNYFIMSQLNFTLNSNMYLMTISKFFNYPMNFIMIMMMIYLLITMIMSVKITDLTKGPLRQKH</sequence>
<keyword evidence="13 16" id="KW-0472">Membrane</keyword>
<evidence type="ECO:0000256" key="9">
    <source>
        <dbReference type="ARBA" id="ARBA00022982"/>
    </source>
</evidence>
<dbReference type="AlphaFoldDB" id="A0A482JND0"/>
<keyword evidence="8" id="KW-1278">Translocase</keyword>
<protein>
    <recommendedName>
        <fullName evidence="4">NADH-ubiquinone oxidoreductase chain 6</fullName>
        <ecNumber evidence="3">7.1.1.2</ecNumber>
    </recommendedName>
    <alternativeName>
        <fullName evidence="14">NADH dehydrogenase subunit 6</fullName>
    </alternativeName>
</protein>
<accession>A0A482JND0</accession>
<keyword evidence="10 16" id="KW-1133">Transmembrane helix</keyword>
<feature type="transmembrane region" description="Helical" evidence="16">
    <location>
        <begin position="83"/>
        <end position="104"/>
    </location>
</feature>
<keyword evidence="12 17" id="KW-0496">Mitochondrion</keyword>
<comment type="subcellular location">
    <subcellularLocation>
        <location evidence="1">Mitochondrion membrane</location>
        <topology evidence="1">Multi-pass membrane protein</topology>
    </subcellularLocation>
</comment>
<evidence type="ECO:0000256" key="5">
    <source>
        <dbReference type="ARBA" id="ARBA00022448"/>
    </source>
</evidence>
<feature type="transmembrane region" description="Helical" evidence="16">
    <location>
        <begin position="124"/>
        <end position="145"/>
    </location>
</feature>
<evidence type="ECO:0000256" key="12">
    <source>
        <dbReference type="ARBA" id="ARBA00023128"/>
    </source>
</evidence>
<name>A0A482JND0_9CUCU</name>
<dbReference type="EC" id="7.1.1.2" evidence="3"/>
<comment type="similarity">
    <text evidence="2">Belongs to the complex I subunit 6 family.</text>
</comment>
<keyword evidence="5" id="KW-0813">Transport</keyword>
<evidence type="ECO:0000256" key="6">
    <source>
        <dbReference type="ARBA" id="ARBA00022660"/>
    </source>
</evidence>
<dbReference type="PANTHER" id="PTHR11435">
    <property type="entry name" value="NADH UBIQUINONE OXIDOREDUCTASE SUBUNIT ND6"/>
    <property type="match status" value="1"/>
</dbReference>
<feature type="transmembrane region" description="Helical" evidence="16">
    <location>
        <begin position="46"/>
        <end position="71"/>
    </location>
</feature>
<comment type="catalytic activity">
    <reaction evidence="15">
        <text>a ubiquinone + NADH + 5 H(+)(in) = a ubiquinol + NAD(+) + 4 H(+)(out)</text>
        <dbReference type="Rhea" id="RHEA:29091"/>
        <dbReference type="Rhea" id="RHEA-COMP:9565"/>
        <dbReference type="Rhea" id="RHEA-COMP:9566"/>
        <dbReference type="ChEBI" id="CHEBI:15378"/>
        <dbReference type="ChEBI" id="CHEBI:16389"/>
        <dbReference type="ChEBI" id="CHEBI:17976"/>
        <dbReference type="ChEBI" id="CHEBI:57540"/>
        <dbReference type="ChEBI" id="CHEBI:57945"/>
        <dbReference type="EC" id="7.1.1.2"/>
    </reaction>
</comment>
<dbReference type="EMBL" id="MG456836">
    <property type="protein sequence ID" value="QBP33867.1"/>
    <property type="molecule type" value="Genomic_DNA"/>
</dbReference>
<evidence type="ECO:0000256" key="1">
    <source>
        <dbReference type="ARBA" id="ARBA00004225"/>
    </source>
</evidence>
<dbReference type="GO" id="GO:0008137">
    <property type="term" value="F:NADH dehydrogenase (ubiquinone) activity"/>
    <property type="evidence" value="ECO:0007669"/>
    <property type="project" value="UniProtKB-EC"/>
</dbReference>
<keyword evidence="9" id="KW-0249">Electron transport</keyword>
<evidence type="ECO:0000256" key="10">
    <source>
        <dbReference type="ARBA" id="ARBA00022989"/>
    </source>
</evidence>
<evidence type="ECO:0000256" key="2">
    <source>
        <dbReference type="ARBA" id="ARBA00005698"/>
    </source>
</evidence>
<dbReference type="PANTHER" id="PTHR11435:SF1">
    <property type="entry name" value="NADH-UBIQUINONE OXIDOREDUCTASE CHAIN 6"/>
    <property type="match status" value="1"/>
</dbReference>
<organism evidence="17">
    <name type="scientific">Callispa bowringii</name>
    <dbReference type="NCBI Taxonomy" id="2558238"/>
    <lineage>
        <taxon>Eukaryota</taxon>
        <taxon>Metazoa</taxon>
        <taxon>Ecdysozoa</taxon>
        <taxon>Arthropoda</taxon>
        <taxon>Hexapoda</taxon>
        <taxon>Insecta</taxon>
        <taxon>Pterygota</taxon>
        <taxon>Neoptera</taxon>
        <taxon>Endopterygota</taxon>
        <taxon>Coleoptera</taxon>
        <taxon>Polyphaga</taxon>
        <taxon>Cucujiformia</taxon>
        <taxon>Chrysomeloidea</taxon>
        <taxon>Chrysomelidae</taxon>
        <taxon>Cassidinae</taxon>
        <taxon>Callispa</taxon>
    </lineage>
</organism>
<gene>
    <name evidence="17" type="primary">nad6</name>
</gene>
<evidence type="ECO:0000256" key="13">
    <source>
        <dbReference type="ARBA" id="ARBA00023136"/>
    </source>
</evidence>
<reference evidence="17" key="1">
    <citation type="journal article" date="2018" name="Mitochondrial DNA Part B Resour">
        <title>Complete mitochondrial genome of a leaf beetle, Callispa bowringi (Coleoptera: Chrysomelidae).</title>
        <authorList>
            <person name="Liu P."/>
            <person name="Guo Q."/>
            <person name="Xu J."/>
            <person name="Liao C."/>
            <person name="Dai X."/>
        </authorList>
    </citation>
    <scope>NUCLEOTIDE SEQUENCE</scope>
</reference>
<keyword evidence="6" id="KW-0679">Respiratory chain</keyword>
<proteinExistence type="inferred from homology"/>
<keyword evidence="11" id="KW-0520">NAD</keyword>
<evidence type="ECO:0000256" key="11">
    <source>
        <dbReference type="ARBA" id="ARBA00023027"/>
    </source>
</evidence>
<evidence type="ECO:0000256" key="4">
    <source>
        <dbReference type="ARBA" id="ARBA00021095"/>
    </source>
</evidence>
<evidence type="ECO:0000256" key="7">
    <source>
        <dbReference type="ARBA" id="ARBA00022692"/>
    </source>
</evidence>
<evidence type="ECO:0000256" key="3">
    <source>
        <dbReference type="ARBA" id="ARBA00012944"/>
    </source>
</evidence>
<keyword evidence="7 16" id="KW-0812">Transmembrane</keyword>
<evidence type="ECO:0000256" key="8">
    <source>
        <dbReference type="ARBA" id="ARBA00022967"/>
    </source>
</evidence>
<evidence type="ECO:0000256" key="14">
    <source>
        <dbReference type="ARBA" id="ARBA00031019"/>
    </source>
</evidence>
<geneLocation type="mitochondrion" evidence="17"/>